<reference evidence="9" key="1">
    <citation type="journal article" date="2020" name="Fungal Divers.">
        <title>Resolving the Mortierellaceae phylogeny through synthesis of multi-gene phylogenetics and phylogenomics.</title>
        <authorList>
            <person name="Vandepol N."/>
            <person name="Liber J."/>
            <person name="Desiro A."/>
            <person name="Na H."/>
            <person name="Kennedy M."/>
            <person name="Barry K."/>
            <person name="Grigoriev I.V."/>
            <person name="Miller A.N."/>
            <person name="O'Donnell K."/>
            <person name="Stajich J.E."/>
            <person name="Bonito G."/>
        </authorList>
    </citation>
    <scope>NUCLEOTIDE SEQUENCE</scope>
    <source>
        <strain evidence="9">NRRL 2769</strain>
    </source>
</reference>
<keyword evidence="2" id="KW-0067">ATP-binding</keyword>
<evidence type="ECO:0000256" key="6">
    <source>
        <dbReference type="PROSITE-ProRule" id="PRU00176"/>
    </source>
</evidence>
<feature type="region of interest" description="Disordered" evidence="7">
    <location>
        <begin position="467"/>
        <end position="528"/>
    </location>
</feature>
<evidence type="ECO:0000256" key="2">
    <source>
        <dbReference type="ARBA" id="ARBA00022840"/>
    </source>
</evidence>
<feature type="domain" description="RRM" evidence="8">
    <location>
        <begin position="380"/>
        <end position="458"/>
    </location>
</feature>
<dbReference type="GO" id="GO:0006400">
    <property type="term" value="P:tRNA modification"/>
    <property type="evidence" value="ECO:0007669"/>
    <property type="project" value="UniProtKB-ARBA"/>
</dbReference>
<dbReference type="SUPFAM" id="SSF52540">
    <property type="entry name" value="P-loop containing nucleoside triphosphate hydrolases"/>
    <property type="match status" value="1"/>
</dbReference>
<dbReference type="SMART" id="SM01218">
    <property type="entry name" value="FoP_duplication"/>
    <property type="match status" value="1"/>
</dbReference>
<dbReference type="Pfam" id="PF13865">
    <property type="entry name" value="FoP_duplication"/>
    <property type="match status" value="1"/>
</dbReference>
<comment type="caution">
    <text evidence="9">The sequence shown here is derived from an EMBL/GenBank/DDBJ whole genome shotgun (WGS) entry which is preliminary data.</text>
</comment>
<evidence type="ECO:0000256" key="3">
    <source>
        <dbReference type="ARBA" id="ARBA00022884"/>
    </source>
</evidence>
<evidence type="ECO:0000256" key="4">
    <source>
        <dbReference type="ARBA" id="ARBA00025768"/>
    </source>
</evidence>
<dbReference type="InterPro" id="IPR027417">
    <property type="entry name" value="P-loop_NTPase"/>
</dbReference>
<name>A0A9P6MXB3_9FUNG</name>
<evidence type="ECO:0000259" key="8">
    <source>
        <dbReference type="PROSITE" id="PS50102"/>
    </source>
</evidence>
<dbReference type="Pfam" id="PF00076">
    <property type="entry name" value="RRM_1"/>
    <property type="match status" value="1"/>
</dbReference>
<dbReference type="Pfam" id="PF08433">
    <property type="entry name" value="KTI12"/>
    <property type="match status" value="1"/>
</dbReference>
<comment type="subunit">
    <text evidence="5">Interacts with the elongator complex.</text>
</comment>
<keyword evidence="10" id="KW-1185">Reference proteome</keyword>
<dbReference type="Proteomes" id="UP000703661">
    <property type="component" value="Unassembled WGS sequence"/>
</dbReference>
<dbReference type="SMART" id="SM00360">
    <property type="entry name" value="RRM"/>
    <property type="match status" value="1"/>
</dbReference>
<evidence type="ECO:0000256" key="7">
    <source>
        <dbReference type="SAM" id="MobiDB-lite"/>
    </source>
</evidence>
<dbReference type="GO" id="GO:0006357">
    <property type="term" value="P:regulation of transcription by RNA polymerase II"/>
    <property type="evidence" value="ECO:0007669"/>
    <property type="project" value="UniProtKB-ARBA"/>
</dbReference>
<organism evidence="9 10">
    <name type="scientific">Entomortierella chlamydospora</name>
    <dbReference type="NCBI Taxonomy" id="101097"/>
    <lineage>
        <taxon>Eukaryota</taxon>
        <taxon>Fungi</taxon>
        <taxon>Fungi incertae sedis</taxon>
        <taxon>Mucoromycota</taxon>
        <taxon>Mortierellomycotina</taxon>
        <taxon>Mortierellomycetes</taxon>
        <taxon>Mortierellales</taxon>
        <taxon>Mortierellaceae</taxon>
        <taxon>Entomortierella</taxon>
    </lineage>
</organism>
<dbReference type="FunFam" id="3.40.50.300:FF:000827">
    <property type="entry name" value="KTI12 chromatin-associated homolog"/>
    <property type="match status" value="1"/>
</dbReference>
<dbReference type="EMBL" id="JAAAID010000450">
    <property type="protein sequence ID" value="KAG0017365.1"/>
    <property type="molecule type" value="Genomic_DNA"/>
</dbReference>
<keyword evidence="3 6" id="KW-0694">RNA-binding</keyword>
<evidence type="ECO:0000256" key="5">
    <source>
        <dbReference type="ARBA" id="ARBA00063730"/>
    </source>
</evidence>
<proteinExistence type="inferred from homology"/>
<dbReference type="InterPro" id="IPR025715">
    <property type="entry name" value="FoP_C"/>
</dbReference>
<feature type="region of interest" description="Disordered" evidence="7">
    <location>
        <begin position="319"/>
        <end position="361"/>
    </location>
</feature>
<dbReference type="GO" id="GO:0003723">
    <property type="term" value="F:RNA binding"/>
    <property type="evidence" value="ECO:0007669"/>
    <property type="project" value="UniProtKB-UniRule"/>
</dbReference>
<dbReference type="InterPro" id="IPR035979">
    <property type="entry name" value="RBD_domain_sf"/>
</dbReference>
<dbReference type="Gene3D" id="3.40.50.300">
    <property type="entry name" value="P-loop containing nucleotide triphosphate hydrolases"/>
    <property type="match status" value="1"/>
</dbReference>
<keyword evidence="1" id="KW-0547">Nucleotide-binding</keyword>
<dbReference type="InterPro" id="IPR000504">
    <property type="entry name" value="RRM_dom"/>
</dbReference>
<feature type="compositionally biased region" description="Low complexity" evidence="7">
    <location>
        <begin position="325"/>
        <end position="342"/>
    </location>
</feature>
<dbReference type="InterPro" id="IPR013641">
    <property type="entry name" value="KTI12/PSTK"/>
</dbReference>
<dbReference type="PROSITE" id="PS50102">
    <property type="entry name" value="RRM"/>
    <property type="match status" value="1"/>
</dbReference>
<dbReference type="AlphaFoldDB" id="A0A9P6MXB3"/>
<gene>
    <name evidence="9" type="ORF">BGZ80_008361</name>
</gene>
<dbReference type="Gene3D" id="3.30.70.330">
    <property type="match status" value="1"/>
</dbReference>
<dbReference type="GO" id="GO:0005524">
    <property type="term" value="F:ATP binding"/>
    <property type="evidence" value="ECO:0007669"/>
    <property type="project" value="UniProtKB-KW"/>
</dbReference>
<accession>A0A9P6MXB3</accession>
<sequence>MPLVILSGLPSSGKTRRAQELKQFFESRLADQSQEQEGSATKTKDYRIHVVNDESLNLNKHVSYNTAADEKKARGALMSAVERLLSKDDIVIVDSLNYIKGFRYQLYCVARAIGTPHCVVFCGCSPDTARQWNSVSGAYPEKIFEELVVRFEEPDSRTKWDSPLFIVVPEDIKLPEDEIWDAVILKKAKPPNLSTVVKVVKETNYLYEFDQTTQNVIQAILDAQKSGDPTKQIKAPLSSILLQLPPTRVVTLSELRRLRRQFTSINKMHTLLDMSRTFTSSLRNTLNTSNPTTSSNLPTQTSLAMSSALDMSLDDVIKTQKANRRNNAPRGGRGARSSGPARNTRHSRDNKPYQAGAQPYRNTAAPLHTAVLRQSAPDGSKMQVSNLDHRVSAEDLKLVFSSRVGPLKKCTLNYDQNGKSTGTAVVHFTRVGDAAVAYSKFNGVPLDGRPMRIEIVLAPAAAQAVLPAQAQGPKTSAPNQGNRNQGPSRGGRGGRGRGRGGRNQGEKRETKTADQLDAEMNDYMQVDA</sequence>
<feature type="compositionally biased region" description="Basic and acidic residues" evidence="7">
    <location>
        <begin position="504"/>
        <end position="514"/>
    </location>
</feature>
<comment type="similarity">
    <text evidence="4">Belongs to the KTI12 family.</text>
</comment>
<protein>
    <recommendedName>
        <fullName evidence="8">RRM domain-containing protein</fullName>
    </recommendedName>
</protein>
<evidence type="ECO:0000313" key="9">
    <source>
        <dbReference type="EMBL" id="KAG0017365.1"/>
    </source>
</evidence>
<dbReference type="SUPFAM" id="SSF54928">
    <property type="entry name" value="RNA-binding domain, RBD"/>
    <property type="match status" value="1"/>
</dbReference>
<dbReference type="InterPro" id="IPR012677">
    <property type="entry name" value="Nucleotide-bd_a/b_plait_sf"/>
</dbReference>
<evidence type="ECO:0000256" key="1">
    <source>
        <dbReference type="ARBA" id="ARBA00022741"/>
    </source>
</evidence>
<evidence type="ECO:0000313" key="10">
    <source>
        <dbReference type="Proteomes" id="UP000703661"/>
    </source>
</evidence>
<dbReference type="PANTHER" id="PTHR12435">
    <property type="match status" value="1"/>
</dbReference>